<dbReference type="Pfam" id="PF00990">
    <property type="entry name" value="GGDEF"/>
    <property type="match status" value="1"/>
</dbReference>
<reference evidence="5" key="1">
    <citation type="journal article" date="2019" name="Int. J. Syst. Evol. Microbiol.">
        <title>The Global Catalogue of Microorganisms (GCM) 10K type strain sequencing project: providing services to taxonomists for standard genome sequencing and annotation.</title>
        <authorList>
            <consortium name="The Broad Institute Genomics Platform"/>
            <consortium name="The Broad Institute Genome Sequencing Center for Infectious Disease"/>
            <person name="Wu L."/>
            <person name="Ma J."/>
        </authorList>
    </citation>
    <scope>NUCLEOTIDE SEQUENCE [LARGE SCALE GENOMIC DNA]</scope>
    <source>
        <strain evidence="5">KCTC 52277</strain>
    </source>
</reference>
<evidence type="ECO:0000313" key="5">
    <source>
        <dbReference type="Proteomes" id="UP001595621"/>
    </source>
</evidence>
<dbReference type="InterPro" id="IPR029787">
    <property type="entry name" value="Nucleotide_cyclase"/>
</dbReference>
<accession>A0ABV7GIM1</accession>
<comment type="caution">
    <text evidence="4">The sequence shown here is derived from an EMBL/GenBank/DDBJ whole genome shotgun (WGS) entry which is preliminary data.</text>
</comment>
<gene>
    <name evidence="4" type="ORF">ACFOE0_18100</name>
</gene>
<dbReference type="EMBL" id="JBHRTD010000018">
    <property type="protein sequence ID" value="MFC3140075.1"/>
    <property type="molecule type" value="Genomic_DNA"/>
</dbReference>
<dbReference type="SMART" id="SM00267">
    <property type="entry name" value="GGDEF"/>
    <property type="match status" value="1"/>
</dbReference>
<organism evidence="4 5">
    <name type="scientific">Shewanella submarina</name>
    <dbReference type="NCBI Taxonomy" id="2016376"/>
    <lineage>
        <taxon>Bacteria</taxon>
        <taxon>Pseudomonadati</taxon>
        <taxon>Pseudomonadota</taxon>
        <taxon>Gammaproteobacteria</taxon>
        <taxon>Alteromonadales</taxon>
        <taxon>Shewanellaceae</taxon>
        <taxon>Shewanella</taxon>
    </lineage>
</organism>
<protein>
    <recommendedName>
        <fullName evidence="1">diguanylate cyclase</fullName>
        <ecNumber evidence="1">2.7.7.65</ecNumber>
    </recommendedName>
</protein>
<dbReference type="Gene3D" id="3.30.70.270">
    <property type="match status" value="1"/>
</dbReference>
<dbReference type="InterPro" id="IPR050469">
    <property type="entry name" value="Diguanylate_Cyclase"/>
</dbReference>
<dbReference type="CDD" id="cd01949">
    <property type="entry name" value="GGDEF"/>
    <property type="match status" value="1"/>
</dbReference>
<evidence type="ECO:0000259" key="3">
    <source>
        <dbReference type="PROSITE" id="PS50887"/>
    </source>
</evidence>
<dbReference type="InterPro" id="IPR043128">
    <property type="entry name" value="Rev_trsase/Diguanyl_cyclase"/>
</dbReference>
<keyword evidence="5" id="KW-1185">Reference proteome</keyword>
<dbReference type="InterPro" id="IPR000160">
    <property type="entry name" value="GGDEF_dom"/>
</dbReference>
<name>A0ABV7GIM1_9GAMM</name>
<proteinExistence type="predicted"/>
<evidence type="ECO:0000313" key="4">
    <source>
        <dbReference type="EMBL" id="MFC3140075.1"/>
    </source>
</evidence>
<feature type="domain" description="GGDEF" evidence="3">
    <location>
        <begin position="171"/>
        <end position="301"/>
    </location>
</feature>
<sequence length="301" mass="33802">MENLNPEQLSEVVSLLPDPAFILSIDGKYIAYLGGVDRQAYHDGSPLVGHYLKDVLPIDKALWFLSQIEKAISDNEIQIVEYDLDIAELNEVGREGPEGVLRYEGKIVPLTSKFEGKRAVLLLTRNITRRYKLEKQLRILSETDGLTGLFNRRFLLDTLEKYLSTSRYQSQAASLIFLDVDFFKEINDQNGHLVGDEVLKQICQRLETQLRTQDIAARIGGEEFAVFLPEACMEEATRVAERIRCIIDASPVTVGELIMPVTISAGITVLASDDDVSQVLTRADKALYQAKSLGRNQVRRA</sequence>
<dbReference type="PANTHER" id="PTHR45138">
    <property type="entry name" value="REGULATORY COMPONENTS OF SENSORY TRANSDUCTION SYSTEM"/>
    <property type="match status" value="1"/>
</dbReference>
<dbReference type="SUPFAM" id="SSF55073">
    <property type="entry name" value="Nucleotide cyclase"/>
    <property type="match status" value="1"/>
</dbReference>
<dbReference type="RefSeq" id="WP_248934015.1">
    <property type="nucleotide sequence ID" value="NZ_JAKILF010000001.1"/>
</dbReference>
<evidence type="ECO:0000256" key="2">
    <source>
        <dbReference type="ARBA" id="ARBA00034247"/>
    </source>
</evidence>
<dbReference type="Proteomes" id="UP001595621">
    <property type="component" value="Unassembled WGS sequence"/>
</dbReference>
<dbReference type="PROSITE" id="PS50887">
    <property type="entry name" value="GGDEF"/>
    <property type="match status" value="1"/>
</dbReference>
<dbReference type="PANTHER" id="PTHR45138:SF9">
    <property type="entry name" value="DIGUANYLATE CYCLASE DGCM-RELATED"/>
    <property type="match status" value="1"/>
</dbReference>
<comment type="catalytic activity">
    <reaction evidence="2">
        <text>2 GTP = 3',3'-c-di-GMP + 2 diphosphate</text>
        <dbReference type="Rhea" id="RHEA:24898"/>
        <dbReference type="ChEBI" id="CHEBI:33019"/>
        <dbReference type="ChEBI" id="CHEBI:37565"/>
        <dbReference type="ChEBI" id="CHEBI:58805"/>
        <dbReference type="EC" id="2.7.7.65"/>
    </reaction>
</comment>
<evidence type="ECO:0000256" key="1">
    <source>
        <dbReference type="ARBA" id="ARBA00012528"/>
    </source>
</evidence>
<dbReference type="EC" id="2.7.7.65" evidence="1"/>
<dbReference type="NCBIfam" id="TIGR00254">
    <property type="entry name" value="GGDEF"/>
    <property type="match status" value="1"/>
</dbReference>